<dbReference type="InterPro" id="IPR043504">
    <property type="entry name" value="Peptidase_S1_PA_chymotrypsin"/>
</dbReference>
<reference evidence="3 4" key="1">
    <citation type="submission" date="2015-01" db="EMBL/GenBank/DDBJ databases">
        <title>Enhanced salinomycin production by adjusting the supply of polyketide extender units in Streptomyce albus DSM 41398.</title>
        <authorList>
            <person name="Lu C."/>
        </authorList>
    </citation>
    <scope>NUCLEOTIDE SEQUENCE [LARGE SCALE GENOMIC DNA]</scope>
    <source>
        <strain evidence="4">ATCC 21838 / DSM 41398 / FERM P-419 / JCM 4703 / NBRC 107858</strain>
    </source>
</reference>
<keyword evidence="4" id="KW-1185">Reference proteome</keyword>
<evidence type="ECO:0000256" key="2">
    <source>
        <dbReference type="SAM" id="MobiDB-lite"/>
    </source>
</evidence>
<feature type="region of interest" description="Disordered" evidence="2">
    <location>
        <begin position="84"/>
        <end position="113"/>
    </location>
</feature>
<feature type="region of interest" description="Disordered" evidence="2">
    <location>
        <begin position="164"/>
        <end position="194"/>
    </location>
</feature>
<sequence length="450" mass="48323">MVDCQIFTTPPRFVRDRPGIVGPAGHGVEDSIRPCPDQHMTLFGTHGGFRTMRSIRSPFSRGRRLTVAATGLIAALSLTATGCGGGDDDTSAADKPSGAASQGTEGDKVQLPGNLKDRLKERGIDADKWANGGWKNWDKDKWLREAKDFVNPVIEGLWKPDRMEKAKDPGTTLAAKSSYGDGGYSDPDPQPVQAKREKTPYHDYAAPVGKIFFDSPEGSMVCSGTVVKDPRNPGKSNLVWTAGHCVHAGAQGGWYRNIAFVPSYNDNGKQGAALQSATQQEIQPYGQFWADWVATSNEWIEGGSHSGSDAFAYDYAVMHVKPEQGTKSLEETVGNALDVDFTVPEAREIGTMGAWGYPAAPPYDGQVMHKCLDRPGNLSIGAQLPTMYRIGCTMTGGSSGGGWFRAVDGKSRLVSNTSMGPADNSWLAGPQLGQGAKSVYDMMSEKYGSQ</sequence>
<evidence type="ECO:0000256" key="1">
    <source>
        <dbReference type="ARBA" id="ARBA00022729"/>
    </source>
</evidence>
<accession>A0A0B5EI44</accession>
<dbReference type="KEGG" id="sals:SLNWT_1472"/>
<proteinExistence type="predicted"/>
<dbReference type="Gene3D" id="2.40.10.10">
    <property type="entry name" value="Trypsin-like serine proteases"/>
    <property type="match status" value="2"/>
</dbReference>
<dbReference type="AlphaFoldDB" id="A0A0B5EI44"/>
<gene>
    <name evidence="3" type="ORF">SLNWT_1472</name>
</gene>
<dbReference type="PANTHER" id="PTHR15462:SF19">
    <property type="entry name" value="PEPTIDASE S1 DOMAIN-CONTAINING PROTEIN"/>
    <property type="match status" value="1"/>
</dbReference>
<dbReference type="InterPro" id="IPR050966">
    <property type="entry name" value="Glutamyl_endopeptidase"/>
</dbReference>
<keyword evidence="1" id="KW-0732">Signal</keyword>
<protein>
    <recommendedName>
        <fullName evidence="5">Secreted protein</fullName>
    </recommendedName>
</protein>
<dbReference type="Proteomes" id="UP000031523">
    <property type="component" value="Chromosome"/>
</dbReference>
<dbReference type="PANTHER" id="PTHR15462">
    <property type="entry name" value="SERINE PROTEASE"/>
    <property type="match status" value="1"/>
</dbReference>
<evidence type="ECO:0008006" key="5">
    <source>
        <dbReference type="Google" id="ProtNLM"/>
    </source>
</evidence>
<dbReference type="EMBL" id="CP010519">
    <property type="protein sequence ID" value="AJE81848.1"/>
    <property type="molecule type" value="Genomic_DNA"/>
</dbReference>
<evidence type="ECO:0000313" key="4">
    <source>
        <dbReference type="Proteomes" id="UP000031523"/>
    </source>
</evidence>
<name>A0A0B5EI44_STRA4</name>
<dbReference type="InterPro" id="IPR009003">
    <property type="entry name" value="Peptidase_S1_PA"/>
</dbReference>
<dbReference type="SUPFAM" id="SSF50494">
    <property type="entry name" value="Trypsin-like serine proteases"/>
    <property type="match status" value="1"/>
</dbReference>
<organism evidence="3 4">
    <name type="scientific">Streptomyces albus (strain ATCC 21838 / DSM 41398 / FERM P-419 / JCM 4703 / NBRC 107858)</name>
    <dbReference type="NCBI Taxonomy" id="1081613"/>
    <lineage>
        <taxon>Bacteria</taxon>
        <taxon>Bacillati</taxon>
        <taxon>Actinomycetota</taxon>
        <taxon>Actinomycetes</taxon>
        <taxon>Kitasatosporales</taxon>
        <taxon>Streptomycetaceae</taxon>
        <taxon>Streptomyces</taxon>
    </lineage>
</organism>
<evidence type="ECO:0000313" key="3">
    <source>
        <dbReference type="EMBL" id="AJE81848.1"/>
    </source>
</evidence>